<proteinExistence type="predicted"/>
<gene>
    <name evidence="2" type="ORF">WMY93_014501</name>
</gene>
<accession>A0AAW0P1P4</accession>
<dbReference type="Pfam" id="PF23344">
    <property type="entry name" value="ZP-N"/>
    <property type="match status" value="1"/>
</dbReference>
<dbReference type="InterPro" id="IPR055356">
    <property type="entry name" value="ZP-N"/>
</dbReference>
<dbReference type="Pfam" id="PF26562">
    <property type="entry name" value="Ig-like"/>
    <property type="match status" value="1"/>
</dbReference>
<name>A0AAW0P1P4_9GOBI</name>
<evidence type="ECO:0000313" key="2">
    <source>
        <dbReference type="EMBL" id="KAK7909817.1"/>
    </source>
</evidence>
<dbReference type="PANTHER" id="PTHR47130">
    <property type="entry name" value="SI:DKEY-19B23.11-RELATED"/>
    <property type="match status" value="1"/>
</dbReference>
<dbReference type="Proteomes" id="UP001460270">
    <property type="component" value="Unassembled WGS sequence"/>
</dbReference>
<dbReference type="Gene3D" id="2.60.40.3210">
    <property type="entry name" value="Zona pellucida, ZP-N domain"/>
    <property type="match status" value="1"/>
</dbReference>
<dbReference type="AlphaFoldDB" id="A0AAW0P1P4"/>
<reference evidence="3" key="1">
    <citation type="submission" date="2024-04" db="EMBL/GenBank/DDBJ databases">
        <title>Salinicola lusitanus LLJ914,a marine bacterium isolated from the Okinawa Trough.</title>
        <authorList>
            <person name="Li J."/>
        </authorList>
    </citation>
    <scope>NUCLEOTIDE SEQUENCE [LARGE SCALE GENOMIC DNA]</scope>
</reference>
<comment type="caution">
    <text evidence="2">The sequence shown here is derived from an EMBL/GenBank/DDBJ whole genome shotgun (WGS) entry which is preliminary data.</text>
</comment>
<feature type="domain" description="ZP" evidence="1">
    <location>
        <begin position="585"/>
        <end position="759"/>
    </location>
</feature>
<protein>
    <recommendedName>
        <fullName evidence="1">ZP domain-containing protein</fullName>
    </recommendedName>
</protein>
<sequence length="759" mass="85950">MSGEDSYPKSRVSLVCQDRYLMISVDQRFSGKNLRFEAVDGSGVYPITEEYAAKCGYSIRVIQAINNVQLRASYFSCHTDIKDKKNYTFRFNLLAQHNGREVSHVLNMTCSPSLPWSLKEVTCEINYMEVSVRSEITCPSSTKKNDWDNLKLAHSNSSADWQVTFQKGGEHLPPTSLKEARRHGYVFDLFSDRLVFRTSYGQPHSFTSVMDNVPVEVVHSTIFSRQSWLVLLIDLVAACSQYEATFEDEGYMLWRTPDVLYPGFHLTSFSFGLNGNLMQLKVAETKGYVMEKHNSTMEIGIPYDAKGGYRKSIISGELYESFNYDFYMEQMSVDEDGIETRLRTHKTMSTPLLIQTFRDENRTVLKEQNFTIYFGDLPQDITLTTLELNGQKFVLPLRNDSTFSMTKVVHPNDTHGFVLTVPFYSSLVNQQFTVDNIEFKLDINYTLMVTPENQFYHHRASFTAFVPDLTPPQFYASCSESSIIFKLDYKPSNSKWNFTVGSDRLTSELAARRGFLMSNNSKALQLEVPLLSDGYNTKARLMLAFDLILQGFAGTFEILVRDRETSQVQSSTVKTCPFFTNELIACTTDMRVTAVVNLSLAVTSGGNPAKMTLLNQKCGPKMADSTRALFTFPLTGCGSVVKLGKGTVTYENEILYTKKTSPSENADRVLLQCTYPISSLHRLFSEMTFESDTPGVGRIIHTLQSEMDLPSTTKPPIKPPQLTAYSSVRYLKVPGLKSPQQFRRKRLNGVRVHAAEHSF</sequence>
<organism evidence="2 3">
    <name type="scientific">Mugilogobius chulae</name>
    <name type="common">yellowstripe goby</name>
    <dbReference type="NCBI Taxonomy" id="88201"/>
    <lineage>
        <taxon>Eukaryota</taxon>
        <taxon>Metazoa</taxon>
        <taxon>Chordata</taxon>
        <taxon>Craniata</taxon>
        <taxon>Vertebrata</taxon>
        <taxon>Euteleostomi</taxon>
        <taxon>Actinopterygii</taxon>
        <taxon>Neopterygii</taxon>
        <taxon>Teleostei</taxon>
        <taxon>Neoteleostei</taxon>
        <taxon>Acanthomorphata</taxon>
        <taxon>Gobiaria</taxon>
        <taxon>Gobiiformes</taxon>
        <taxon>Gobioidei</taxon>
        <taxon>Gobiidae</taxon>
        <taxon>Gobionellinae</taxon>
        <taxon>Mugilogobius</taxon>
    </lineage>
</organism>
<dbReference type="PROSITE" id="PS51034">
    <property type="entry name" value="ZP_2"/>
    <property type="match status" value="1"/>
</dbReference>
<keyword evidence="3" id="KW-1185">Reference proteome</keyword>
<dbReference type="InterPro" id="IPR001507">
    <property type="entry name" value="ZP_dom"/>
</dbReference>
<dbReference type="InterPro" id="IPR058876">
    <property type="entry name" value="Ig-like_ZP"/>
</dbReference>
<evidence type="ECO:0000259" key="1">
    <source>
        <dbReference type="PROSITE" id="PS51034"/>
    </source>
</evidence>
<dbReference type="PANTHER" id="PTHR47130:SF6">
    <property type="entry name" value="EGG ENVELOPE GLYCOPROTEIN-LIKE PRECURSOR"/>
    <property type="match status" value="1"/>
</dbReference>
<dbReference type="EMBL" id="JBBPFD010000010">
    <property type="protein sequence ID" value="KAK7909817.1"/>
    <property type="molecule type" value="Genomic_DNA"/>
</dbReference>
<evidence type="ECO:0000313" key="3">
    <source>
        <dbReference type="Proteomes" id="UP001460270"/>
    </source>
</evidence>